<dbReference type="InterPro" id="IPR029052">
    <property type="entry name" value="Metallo-depent_PP-like"/>
</dbReference>
<name>A0A8T2N4N9_9TELE</name>
<accession>A0A8T2N4N9</accession>
<evidence type="ECO:0000256" key="3">
    <source>
        <dbReference type="ARBA" id="ARBA00017767"/>
    </source>
</evidence>
<dbReference type="Pfam" id="PF12850">
    <property type="entry name" value="Metallophos_2"/>
    <property type="match status" value="1"/>
</dbReference>
<dbReference type="InterPro" id="IPR024654">
    <property type="entry name" value="Calcineurin-like_PHP_lpxH"/>
</dbReference>
<comment type="caution">
    <text evidence="7">The sequence shown here is derived from an EMBL/GenBank/DDBJ whole genome shotgun (WGS) entry which is preliminary data.</text>
</comment>
<proteinExistence type="inferred from homology"/>
<dbReference type="OrthoDB" id="10258130at2759"/>
<dbReference type="InterPro" id="IPR000979">
    <property type="entry name" value="Phosphodiesterase_MJ0936/Vps29"/>
</dbReference>
<feature type="coiled-coil region" evidence="5">
    <location>
        <begin position="191"/>
        <end position="218"/>
    </location>
</feature>
<feature type="non-terminal residue" evidence="7">
    <location>
        <position position="392"/>
    </location>
</feature>
<evidence type="ECO:0000256" key="4">
    <source>
        <dbReference type="ARBA" id="ARBA00031913"/>
    </source>
</evidence>
<evidence type="ECO:0000256" key="2">
    <source>
        <dbReference type="ARBA" id="ARBA00005945"/>
    </source>
</evidence>
<dbReference type="AlphaFoldDB" id="A0A8T2N4N9"/>
<evidence type="ECO:0000256" key="5">
    <source>
        <dbReference type="SAM" id="Coils"/>
    </source>
</evidence>
<keyword evidence="8" id="KW-1185">Reference proteome</keyword>
<comment type="subcellular location">
    <subcellularLocation>
        <location evidence="1">Endosome membrane</location>
        <topology evidence="1">Peripheral membrane protein</topology>
    </subcellularLocation>
</comment>
<dbReference type="EMBL" id="JAFBMS010000121">
    <property type="protein sequence ID" value="KAG9335385.1"/>
    <property type="molecule type" value="Genomic_DNA"/>
</dbReference>
<organism evidence="7 8">
    <name type="scientific">Albula glossodonta</name>
    <name type="common">roundjaw bonefish</name>
    <dbReference type="NCBI Taxonomy" id="121402"/>
    <lineage>
        <taxon>Eukaryota</taxon>
        <taxon>Metazoa</taxon>
        <taxon>Chordata</taxon>
        <taxon>Craniata</taxon>
        <taxon>Vertebrata</taxon>
        <taxon>Euteleostomi</taxon>
        <taxon>Actinopterygii</taxon>
        <taxon>Neopterygii</taxon>
        <taxon>Teleostei</taxon>
        <taxon>Albuliformes</taxon>
        <taxon>Albulidae</taxon>
        <taxon>Albula</taxon>
    </lineage>
</organism>
<dbReference type="PANTHER" id="PTHR11124">
    <property type="entry name" value="VACUOLAR SORTING PROTEIN VPS29"/>
    <property type="match status" value="1"/>
</dbReference>
<reference evidence="7" key="1">
    <citation type="thesis" date="2021" institute="BYU ScholarsArchive" country="Provo, UT, USA">
        <title>Applications of and Algorithms for Genome Assembly and Genomic Analyses with an Emphasis on Marine Teleosts.</title>
        <authorList>
            <person name="Pickett B.D."/>
        </authorList>
    </citation>
    <scope>NUCLEOTIDE SEQUENCE</scope>
    <source>
        <strain evidence="7">HI-2016</strain>
    </source>
</reference>
<evidence type="ECO:0000259" key="6">
    <source>
        <dbReference type="Pfam" id="PF12850"/>
    </source>
</evidence>
<gene>
    <name evidence="7" type="ORF">JZ751_005307</name>
</gene>
<dbReference type="Gene3D" id="3.60.21.10">
    <property type="match status" value="1"/>
</dbReference>
<comment type="similarity">
    <text evidence="2">Belongs to the VPS29 family.</text>
</comment>
<sequence>MASLALLQRQLDVDILISGHTHKFEAFENENKFYINPGSATGAYSALESNIIPSFVLMDIQASTVVTYVYQLIGDDVKVERIEEPAMANPKTFMLLLYLILYSGLSKGDLDPGVVENTEAVFGAVGEFSSILETVSDLTESLQEITEKAAETLSKIVEVVGTLSKVASAFSVFGSLLSIIFAFIPQEDPMMEFLKEEFAEVNRKLDALAYQISNLQKDVRWTAYASVYSKDESNIQNSWKKLQELMENAPLAKTKQDKVRMAERFTRFYEDTATENSVRNFYSYLTVRGTSLKENLLDLVLEKFKGDFKVMVRFSSHFTGLMLKGLQLNLYYYALRGYNGEKAAKEAAELMSNVLTDPCRGKGVEWKSGAFHSHTVPVGSAADGRDGGYYVC</sequence>
<evidence type="ECO:0000313" key="8">
    <source>
        <dbReference type="Proteomes" id="UP000824540"/>
    </source>
</evidence>
<keyword evidence="5" id="KW-0175">Coiled coil</keyword>
<protein>
    <recommendedName>
        <fullName evidence="3">Vacuolar protein sorting-associated protein 29</fullName>
    </recommendedName>
    <alternativeName>
        <fullName evidence="4">Vesicle protein sorting 29</fullName>
    </alternativeName>
</protein>
<feature type="domain" description="Calcineurin-like phosphoesterase" evidence="6">
    <location>
        <begin position="10"/>
        <end position="61"/>
    </location>
</feature>
<evidence type="ECO:0000256" key="1">
    <source>
        <dbReference type="ARBA" id="ARBA00004481"/>
    </source>
</evidence>
<evidence type="ECO:0000313" key="7">
    <source>
        <dbReference type="EMBL" id="KAG9335385.1"/>
    </source>
</evidence>
<dbReference type="GO" id="GO:0010008">
    <property type="term" value="C:endosome membrane"/>
    <property type="evidence" value="ECO:0007669"/>
    <property type="project" value="UniProtKB-SubCell"/>
</dbReference>
<dbReference type="Proteomes" id="UP000824540">
    <property type="component" value="Unassembled WGS sequence"/>
</dbReference>
<dbReference type="SUPFAM" id="SSF56300">
    <property type="entry name" value="Metallo-dependent phosphatases"/>
    <property type="match status" value="1"/>
</dbReference>